<organism evidence="1 2">
    <name type="scientific">Pandoravirus japonicus</name>
    <dbReference type="NCBI Taxonomy" id="2823154"/>
    <lineage>
        <taxon>Viruses</taxon>
        <taxon>Pandoravirus</taxon>
    </lineage>
</organism>
<evidence type="ECO:0000313" key="2">
    <source>
        <dbReference type="Proteomes" id="UP001253637"/>
    </source>
</evidence>
<dbReference type="EMBL" id="LC625835">
    <property type="protein sequence ID" value="BCU03858.1"/>
    <property type="molecule type" value="Genomic_DNA"/>
</dbReference>
<accession>A0A811BPP3</accession>
<proteinExistence type="predicted"/>
<evidence type="ECO:0000313" key="1">
    <source>
        <dbReference type="EMBL" id="BCU03858.1"/>
    </source>
</evidence>
<dbReference type="Proteomes" id="UP001253637">
    <property type="component" value="Segment"/>
</dbReference>
<protein>
    <submittedName>
        <fullName evidence="1">Uncharacterized protein</fullName>
    </submittedName>
</protein>
<sequence length="154" mass="16715">MEPAFGALEYAVEVHGGGKMAGPARILVKRLPKRATVALLHKRIAAAHAKRYPTRPTLHFALAPCAGASHDLVDSRGTVLVASDKVASSSLLRAFFSFVCAVGHLFVFLRVRPWFFLFCSALLGHCRVSFSRPCFFLVVGVFFVRGCVRAVSGP</sequence>
<reference evidence="1" key="1">
    <citation type="submission" date="2021-04" db="EMBL/GenBank/DDBJ databases">
        <title>Draft Genome Sequence of Pandoravirus japonicus, Isolated from the Sabaishi River of Niigata, Japan.</title>
        <authorList>
            <person name="Hosokawa N."/>
            <person name="Takahashi H."/>
            <person name="Aoki K."/>
            <person name="Takemura M."/>
        </authorList>
    </citation>
    <scope>NUCLEOTIDE SEQUENCE</scope>
</reference>
<name>A0A811BPP3_9VIRU</name>